<dbReference type="Proteomes" id="UP001496720">
    <property type="component" value="Unassembled WGS sequence"/>
</dbReference>
<feature type="domain" description="MbtH-like" evidence="1">
    <location>
        <begin position="3"/>
        <end position="53"/>
    </location>
</feature>
<dbReference type="EMBL" id="JBEOZY010000056">
    <property type="protein sequence ID" value="MER6169093.1"/>
    <property type="molecule type" value="Genomic_DNA"/>
</dbReference>
<gene>
    <name evidence="2" type="ORF">ABT188_31825</name>
</gene>
<dbReference type="SMART" id="SM00923">
    <property type="entry name" value="MbtH"/>
    <property type="match status" value="1"/>
</dbReference>
<dbReference type="Pfam" id="PF03621">
    <property type="entry name" value="MbtH"/>
    <property type="match status" value="1"/>
</dbReference>
<dbReference type="SUPFAM" id="SSF160582">
    <property type="entry name" value="MbtH-like"/>
    <property type="match status" value="1"/>
</dbReference>
<dbReference type="PANTHER" id="PTHR38444">
    <property type="entry name" value="ENTEROBACTIN BIOSYNTHESIS PROTEIN YBDZ"/>
    <property type="match status" value="1"/>
</dbReference>
<accession>A0ABV1T513</accession>
<keyword evidence="3" id="KW-1185">Reference proteome</keyword>
<dbReference type="Gene3D" id="3.90.820.10">
    <property type="entry name" value="Structural Genomics, Unknown Function 30-nov-00 1gh9 Mol_id"/>
    <property type="match status" value="1"/>
</dbReference>
<dbReference type="InterPro" id="IPR005153">
    <property type="entry name" value="MbtH-like_dom"/>
</dbReference>
<evidence type="ECO:0000313" key="2">
    <source>
        <dbReference type="EMBL" id="MER6169093.1"/>
    </source>
</evidence>
<protein>
    <submittedName>
        <fullName evidence="2">MbtH family protein</fullName>
    </submittedName>
</protein>
<name>A0ABV1T513_9ACTN</name>
<dbReference type="InterPro" id="IPR038020">
    <property type="entry name" value="MbtH-like_sf"/>
</dbReference>
<dbReference type="InterPro" id="IPR037407">
    <property type="entry name" value="MLP_fam"/>
</dbReference>
<evidence type="ECO:0000313" key="3">
    <source>
        <dbReference type="Proteomes" id="UP001496720"/>
    </source>
</evidence>
<dbReference type="RefSeq" id="WP_030182867.1">
    <property type="nucleotide sequence ID" value="NZ_JBEOZY010000056.1"/>
</dbReference>
<evidence type="ECO:0000259" key="1">
    <source>
        <dbReference type="SMART" id="SM00923"/>
    </source>
</evidence>
<sequence>MTNPFEDPDTPFLVLVNHERQYSLWPAHIDVPPGWERVFGPGARSACLEHIETSWTDMRPAGLVEAMGE</sequence>
<comment type="caution">
    <text evidence="2">The sequence shown here is derived from an EMBL/GenBank/DDBJ whole genome shotgun (WGS) entry which is preliminary data.</text>
</comment>
<dbReference type="PANTHER" id="PTHR38444:SF1">
    <property type="entry name" value="ENTEROBACTIN BIOSYNTHESIS PROTEIN YBDZ"/>
    <property type="match status" value="1"/>
</dbReference>
<organism evidence="2 3">
    <name type="scientific">Streptomyces violaceorubidus</name>
    <dbReference type="NCBI Taxonomy" id="284042"/>
    <lineage>
        <taxon>Bacteria</taxon>
        <taxon>Bacillati</taxon>
        <taxon>Actinomycetota</taxon>
        <taxon>Actinomycetes</taxon>
        <taxon>Kitasatosporales</taxon>
        <taxon>Streptomycetaceae</taxon>
        <taxon>Streptomyces</taxon>
    </lineage>
</organism>
<proteinExistence type="predicted"/>
<reference evidence="2 3" key="1">
    <citation type="submission" date="2024-06" db="EMBL/GenBank/DDBJ databases">
        <title>The Natural Products Discovery Center: Release of the First 8490 Sequenced Strains for Exploring Actinobacteria Biosynthetic Diversity.</title>
        <authorList>
            <person name="Kalkreuter E."/>
            <person name="Kautsar S.A."/>
            <person name="Yang D."/>
            <person name="Bader C.D."/>
            <person name="Teijaro C.N."/>
            <person name="Fluegel L."/>
            <person name="Davis C.M."/>
            <person name="Simpson J.R."/>
            <person name="Lauterbach L."/>
            <person name="Steele A.D."/>
            <person name="Gui C."/>
            <person name="Meng S."/>
            <person name="Li G."/>
            <person name="Viehrig K."/>
            <person name="Ye F."/>
            <person name="Su P."/>
            <person name="Kiefer A.F."/>
            <person name="Nichols A."/>
            <person name="Cepeda A.J."/>
            <person name="Yan W."/>
            <person name="Fan B."/>
            <person name="Jiang Y."/>
            <person name="Adhikari A."/>
            <person name="Zheng C.-J."/>
            <person name="Schuster L."/>
            <person name="Cowan T.M."/>
            <person name="Smanski M.J."/>
            <person name="Chevrette M.G."/>
            <person name="De Carvalho L.P.S."/>
            <person name="Shen B."/>
        </authorList>
    </citation>
    <scope>NUCLEOTIDE SEQUENCE [LARGE SCALE GENOMIC DNA]</scope>
    <source>
        <strain evidence="2 3">NPDC001615</strain>
    </source>
</reference>